<organism evidence="2 3">
    <name type="scientific">Amphiprion ocellaris</name>
    <name type="common">Clown anemonefish</name>
    <dbReference type="NCBI Taxonomy" id="80972"/>
    <lineage>
        <taxon>Eukaryota</taxon>
        <taxon>Metazoa</taxon>
        <taxon>Chordata</taxon>
        <taxon>Craniata</taxon>
        <taxon>Vertebrata</taxon>
        <taxon>Euteleostomi</taxon>
        <taxon>Actinopterygii</taxon>
        <taxon>Neopterygii</taxon>
        <taxon>Teleostei</taxon>
        <taxon>Neoteleostei</taxon>
        <taxon>Acanthomorphata</taxon>
        <taxon>Ovalentaria</taxon>
        <taxon>Pomacentridae</taxon>
        <taxon>Amphiprion</taxon>
    </lineage>
</organism>
<reference evidence="2" key="2">
    <citation type="submission" date="2025-08" db="UniProtKB">
        <authorList>
            <consortium name="Ensembl"/>
        </authorList>
    </citation>
    <scope>IDENTIFICATION</scope>
</reference>
<sequence>GHDVMPDWCSGFRAVFTDKNWTDAQSYCRQHYTDLASVRNQAENDQLKTMSRKIRVWIGLYRGQWKWSDGTPMSFRQWNHDPAGGVNILCGLLDHSKWTTANCDDPHFFMCYASEI</sequence>
<dbReference type="InterPro" id="IPR016187">
    <property type="entry name" value="CTDL_fold"/>
</dbReference>
<dbReference type="Pfam" id="PF00059">
    <property type="entry name" value="Lectin_C"/>
    <property type="match status" value="1"/>
</dbReference>
<evidence type="ECO:0000259" key="1">
    <source>
        <dbReference type="PROSITE" id="PS50041"/>
    </source>
</evidence>
<keyword evidence="3" id="KW-1185">Reference proteome</keyword>
<dbReference type="InterPro" id="IPR001304">
    <property type="entry name" value="C-type_lectin-like"/>
</dbReference>
<dbReference type="InterPro" id="IPR016186">
    <property type="entry name" value="C-type_lectin-like/link_sf"/>
</dbReference>
<dbReference type="PANTHER" id="PTHR45784:SF3">
    <property type="entry name" value="C-TYPE LECTIN DOMAIN FAMILY 4 MEMBER K-LIKE-RELATED"/>
    <property type="match status" value="1"/>
</dbReference>
<accession>A0AAQ5XJ88</accession>
<dbReference type="SUPFAM" id="SSF56436">
    <property type="entry name" value="C-type lectin-like"/>
    <property type="match status" value="1"/>
</dbReference>
<dbReference type="AlphaFoldDB" id="A0AAQ5XJ88"/>
<evidence type="ECO:0000313" key="3">
    <source>
        <dbReference type="Proteomes" id="UP001501940"/>
    </source>
</evidence>
<dbReference type="SMART" id="SM00034">
    <property type="entry name" value="CLECT"/>
    <property type="match status" value="1"/>
</dbReference>
<dbReference type="Gene3D" id="3.10.100.10">
    <property type="entry name" value="Mannose-Binding Protein A, subunit A"/>
    <property type="match status" value="1"/>
</dbReference>
<dbReference type="GeneTree" id="ENSGT00940000163911"/>
<dbReference type="PANTHER" id="PTHR45784">
    <property type="entry name" value="C-TYPE LECTIN DOMAIN FAMILY 20 MEMBER A-RELATED"/>
    <property type="match status" value="1"/>
</dbReference>
<evidence type="ECO:0000313" key="2">
    <source>
        <dbReference type="Ensembl" id="ENSAOCP00000040912.1"/>
    </source>
</evidence>
<feature type="domain" description="C-type lectin" evidence="1">
    <location>
        <begin position="5"/>
        <end position="112"/>
    </location>
</feature>
<dbReference type="Proteomes" id="UP001501940">
    <property type="component" value="Chromosome 19"/>
</dbReference>
<name>A0AAQ5XJ88_AMPOC</name>
<reference evidence="2 3" key="1">
    <citation type="submission" date="2022-01" db="EMBL/GenBank/DDBJ databases">
        <title>A chromosome-scale genome assembly of the false clownfish, Amphiprion ocellaris.</title>
        <authorList>
            <person name="Ryu T."/>
        </authorList>
    </citation>
    <scope>NUCLEOTIDE SEQUENCE [LARGE SCALE GENOMIC DNA]</scope>
</reference>
<proteinExistence type="predicted"/>
<reference evidence="2" key="3">
    <citation type="submission" date="2025-09" db="UniProtKB">
        <authorList>
            <consortium name="Ensembl"/>
        </authorList>
    </citation>
    <scope>IDENTIFICATION</scope>
</reference>
<protein>
    <recommendedName>
        <fullName evidence="1">C-type lectin domain-containing protein</fullName>
    </recommendedName>
</protein>
<dbReference type="PROSITE" id="PS50041">
    <property type="entry name" value="C_TYPE_LECTIN_2"/>
    <property type="match status" value="1"/>
</dbReference>
<dbReference type="Ensembl" id="ENSAOCT00000038068.1">
    <property type="protein sequence ID" value="ENSAOCP00000040912.1"/>
    <property type="gene ID" value="ENSAOCG00000026892.1"/>
</dbReference>